<sequence>MLLTNHHFSSAFVDPLCPMNLPDTEEKKRDEEITREIQEALTTTMQYSTSSEQEKKVIVHRIKKGDTFAGISLLYNVPIEQIKKLNRLWSTDSIHFRKFLYIPLELVHYQQVYCKLKVNSRDHSPELCDDTSSISTDSTWEHSLPPKLPLVSITIVSPNELRFFTNSSLNTDSLVTREDPCEEIPSFKDVFGITLLGNLAYSLGQAYQNRKIHATPREDENYEL</sequence>
<evidence type="ECO:0000313" key="3">
    <source>
        <dbReference type="Proteomes" id="UP001479436"/>
    </source>
</evidence>
<comment type="caution">
    <text evidence="2">The sequence shown here is derived from an EMBL/GenBank/DDBJ whole genome shotgun (WGS) entry which is preliminary data.</text>
</comment>
<dbReference type="SMART" id="SM00257">
    <property type="entry name" value="LysM"/>
    <property type="match status" value="1"/>
</dbReference>
<dbReference type="SUPFAM" id="SSF54106">
    <property type="entry name" value="LysM domain"/>
    <property type="match status" value="1"/>
</dbReference>
<name>A0ABR2WVY3_9FUNG</name>
<dbReference type="InterPro" id="IPR036779">
    <property type="entry name" value="LysM_dom_sf"/>
</dbReference>
<keyword evidence="3" id="KW-1185">Reference proteome</keyword>
<feature type="domain" description="LysM" evidence="1">
    <location>
        <begin position="58"/>
        <end position="102"/>
    </location>
</feature>
<evidence type="ECO:0000259" key="1">
    <source>
        <dbReference type="PROSITE" id="PS51782"/>
    </source>
</evidence>
<dbReference type="Proteomes" id="UP001479436">
    <property type="component" value="Unassembled WGS sequence"/>
</dbReference>
<dbReference type="Pfam" id="PF01476">
    <property type="entry name" value="LysM"/>
    <property type="match status" value="1"/>
</dbReference>
<dbReference type="PROSITE" id="PS51782">
    <property type="entry name" value="LYSM"/>
    <property type="match status" value="1"/>
</dbReference>
<organism evidence="2 3">
    <name type="scientific">Basidiobolus ranarum</name>
    <dbReference type="NCBI Taxonomy" id="34480"/>
    <lineage>
        <taxon>Eukaryota</taxon>
        <taxon>Fungi</taxon>
        <taxon>Fungi incertae sedis</taxon>
        <taxon>Zoopagomycota</taxon>
        <taxon>Entomophthoromycotina</taxon>
        <taxon>Basidiobolomycetes</taxon>
        <taxon>Basidiobolales</taxon>
        <taxon>Basidiobolaceae</taxon>
        <taxon>Basidiobolus</taxon>
    </lineage>
</organism>
<dbReference type="Gene3D" id="3.10.350.10">
    <property type="entry name" value="LysM domain"/>
    <property type="match status" value="1"/>
</dbReference>
<protein>
    <recommendedName>
        <fullName evidence="1">LysM domain-containing protein</fullName>
    </recommendedName>
</protein>
<dbReference type="EMBL" id="JASJQH010000242">
    <property type="protein sequence ID" value="KAK9765639.1"/>
    <property type="molecule type" value="Genomic_DNA"/>
</dbReference>
<dbReference type="CDD" id="cd00118">
    <property type="entry name" value="LysM"/>
    <property type="match status" value="1"/>
</dbReference>
<reference evidence="2 3" key="1">
    <citation type="submission" date="2023-04" db="EMBL/GenBank/DDBJ databases">
        <title>Genome of Basidiobolus ranarum AG-B5.</title>
        <authorList>
            <person name="Stajich J.E."/>
            <person name="Carter-House D."/>
            <person name="Gryganskyi A."/>
        </authorList>
    </citation>
    <scope>NUCLEOTIDE SEQUENCE [LARGE SCALE GENOMIC DNA]</scope>
    <source>
        <strain evidence="2 3">AG-B5</strain>
    </source>
</reference>
<accession>A0ABR2WVY3</accession>
<gene>
    <name evidence="2" type="ORF">K7432_005860</name>
</gene>
<proteinExistence type="predicted"/>
<evidence type="ECO:0000313" key="2">
    <source>
        <dbReference type="EMBL" id="KAK9765639.1"/>
    </source>
</evidence>
<dbReference type="InterPro" id="IPR045030">
    <property type="entry name" value="LYSM1-4"/>
</dbReference>
<dbReference type="InterPro" id="IPR018392">
    <property type="entry name" value="LysM"/>
</dbReference>
<dbReference type="PANTHER" id="PTHR20932:SF8">
    <property type="entry name" value="LD22649P"/>
    <property type="match status" value="1"/>
</dbReference>
<dbReference type="PANTHER" id="PTHR20932">
    <property type="entry name" value="LYSM AND PUTATIVE PEPTIDOGLYCAN-BINDING DOMAIN-CONTAINING PROTEIN"/>
    <property type="match status" value="1"/>
</dbReference>